<evidence type="ECO:0000256" key="1">
    <source>
        <dbReference type="ARBA" id="ARBA00003134"/>
    </source>
</evidence>
<keyword evidence="4 8" id="KW-0689">Ribosomal protein</keyword>
<dbReference type="GO" id="GO:0019843">
    <property type="term" value="F:rRNA binding"/>
    <property type="evidence" value="ECO:0007669"/>
    <property type="project" value="UniProtKB-KW"/>
</dbReference>
<evidence type="ECO:0000256" key="4">
    <source>
        <dbReference type="ARBA" id="ARBA00022980"/>
    </source>
</evidence>
<dbReference type="GO" id="GO:0006412">
    <property type="term" value="P:translation"/>
    <property type="evidence" value="ECO:0007669"/>
    <property type="project" value="InterPro"/>
</dbReference>
<protein>
    <recommendedName>
        <fullName evidence="6">Small ribosomal subunit protein bS20</fullName>
    </recommendedName>
    <alternativeName>
        <fullName evidence="7">30S ribosomal protein S20</fullName>
    </alternativeName>
</protein>
<reference evidence="9" key="1">
    <citation type="submission" date="2016-01" db="EMBL/GenBank/DDBJ databases">
        <authorList>
            <person name="Husnik F."/>
        </authorList>
    </citation>
    <scope>NUCLEOTIDE SEQUENCE [LARGE SCALE GENOMIC DNA]</scope>
</reference>
<dbReference type="GO" id="GO:1990904">
    <property type="term" value="C:ribonucleoprotein complex"/>
    <property type="evidence" value="ECO:0007669"/>
    <property type="project" value="UniProtKB-KW"/>
</dbReference>
<dbReference type="Gene3D" id="1.20.58.110">
    <property type="entry name" value="Ribosomal protein S20"/>
    <property type="match status" value="1"/>
</dbReference>
<evidence type="ECO:0000313" key="9">
    <source>
        <dbReference type="Proteomes" id="UP000075242"/>
    </source>
</evidence>
<sequence>MKRLHRACRLALRNRSLMSRVAAAVKDARLAIRLRCREDVMRALATMARSIDVAHAKGALHRNCAARRKRALFANAANVLRDDAPA</sequence>
<dbReference type="NCBIfam" id="TIGR00029">
    <property type="entry name" value="S20"/>
    <property type="match status" value="1"/>
</dbReference>
<dbReference type="GO" id="GO:0005840">
    <property type="term" value="C:ribosome"/>
    <property type="evidence" value="ECO:0007669"/>
    <property type="project" value="UniProtKB-KW"/>
</dbReference>
<keyword evidence="2" id="KW-0699">rRNA-binding</keyword>
<evidence type="ECO:0000256" key="5">
    <source>
        <dbReference type="ARBA" id="ARBA00023274"/>
    </source>
</evidence>
<dbReference type="SUPFAM" id="SSF46992">
    <property type="entry name" value="Ribosomal protein S20"/>
    <property type="match status" value="1"/>
</dbReference>
<evidence type="ECO:0000256" key="3">
    <source>
        <dbReference type="ARBA" id="ARBA00022884"/>
    </source>
</evidence>
<accession>A0A143WNK0</accession>
<dbReference type="GO" id="GO:0003735">
    <property type="term" value="F:structural constituent of ribosome"/>
    <property type="evidence" value="ECO:0007669"/>
    <property type="project" value="InterPro"/>
</dbReference>
<name>A0A143WNK0_TREPR</name>
<proteinExistence type="predicted"/>
<dbReference type="Proteomes" id="UP000075242">
    <property type="component" value="Chromosome I"/>
</dbReference>
<comment type="function">
    <text evidence="1">Binds directly to 16S ribosomal RNA.</text>
</comment>
<dbReference type="Pfam" id="PF01649">
    <property type="entry name" value="Ribosomal_S20p"/>
    <property type="match status" value="1"/>
</dbReference>
<organism evidence="8 9">
    <name type="scientific">Tremblaya princeps</name>
    <dbReference type="NCBI Taxonomy" id="189385"/>
    <lineage>
        <taxon>Bacteria</taxon>
        <taxon>Pseudomonadati</taxon>
        <taxon>Pseudomonadota</taxon>
        <taxon>Betaproteobacteria</taxon>
        <taxon>Candidatus Tremblayella</taxon>
    </lineage>
</organism>
<dbReference type="EMBL" id="LN999011">
    <property type="protein sequence ID" value="CUX76664.1"/>
    <property type="molecule type" value="Genomic_DNA"/>
</dbReference>
<keyword evidence="3" id="KW-0694">RNA-binding</keyword>
<evidence type="ECO:0000256" key="7">
    <source>
        <dbReference type="ARBA" id="ARBA00035343"/>
    </source>
</evidence>
<evidence type="ECO:0000256" key="6">
    <source>
        <dbReference type="ARBA" id="ARBA00035136"/>
    </source>
</evidence>
<evidence type="ECO:0000313" key="8">
    <source>
        <dbReference type="EMBL" id="CUX76664.1"/>
    </source>
</evidence>
<dbReference type="InterPro" id="IPR036510">
    <property type="entry name" value="Ribosomal_bS20_sf"/>
</dbReference>
<dbReference type="InterPro" id="IPR002583">
    <property type="entry name" value="Ribosomal_bS20"/>
</dbReference>
<evidence type="ECO:0000256" key="2">
    <source>
        <dbReference type="ARBA" id="ARBA00022730"/>
    </source>
</evidence>
<dbReference type="AlphaFoldDB" id="A0A143WNK0"/>
<keyword evidence="5" id="KW-0687">Ribonucleoprotein</keyword>
<gene>
    <name evidence="8" type="primary">rpsT</name>
    <name evidence="8" type="ORF">MHIR_TP00027</name>
</gene>